<evidence type="ECO:0000256" key="1">
    <source>
        <dbReference type="SAM" id="MobiDB-lite"/>
    </source>
</evidence>
<protein>
    <submittedName>
        <fullName evidence="2">Uncharacterized protein</fullName>
    </submittedName>
</protein>
<evidence type="ECO:0000313" key="3">
    <source>
        <dbReference type="Proteomes" id="UP000499080"/>
    </source>
</evidence>
<comment type="caution">
    <text evidence="2">The sequence shown here is derived from an EMBL/GenBank/DDBJ whole genome shotgun (WGS) entry which is preliminary data.</text>
</comment>
<dbReference type="AlphaFoldDB" id="A0A4Y2I9I0"/>
<sequence>MLSSLQWLAHMCLGKRGVFLQFGQCQLSSLIEELGRSRILRCLYLNGLRNQRVKSFKVPLMWRGNLERRMSAQALSSSSDHSLTKRGTSLYSPIVV</sequence>
<reference evidence="2 3" key="1">
    <citation type="journal article" date="2019" name="Sci. Rep.">
        <title>Orb-weaving spider Araneus ventricosus genome elucidates the spidroin gene catalogue.</title>
        <authorList>
            <person name="Kono N."/>
            <person name="Nakamura H."/>
            <person name="Ohtoshi R."/>
            <person name="Moran D.A.P."/>
            <person name="Shinohara A."/>
            <person name="Yoshida Y."/>
            <person name="Fujiwara M."/>
            <person name="Mori M."/>
            <person name="Tomita M."/>
            <person name="Arakawa K."/>
        </authorList>
    </citation>
    <scope>NUCLEOTIDE SEQUENCE [LARGE SCALE GENOMIC DNA]</scope>
</reference>
<dbReference type="Proteomes" id="UP000499080">
    <property type="component" value="Unassembled WGS sequence"/>
</dbReference>
<proteinExistence type="predicted"/>
<keyword evidence="3" id="KW-1185">Reference proteome</keyword>
<gene>
    <name evidence="2" type="ORF">AVEN_178667_1</name>
</gene>
<feature type="region of interest" description="Disordered" evidence="1">
    <location>
        <begin position="73"/>
        <end position="96"/>
    </location>
</feature>
<name>A0A4Y2I9I0_ARAVE</name>
<feature type="compositionally biased region" description="Polar residues" evidence="1">
    <location>
        <begin position="85"/>
        <end position="96"/>
    </location>
</feature>
<accession>A0A4Y2I9I0</accession>
<dbReference type="EMBL" id="BGPR01002473">
    <property type="protein sequence ID" value="GBM74082.1"/>
    <property type="molecule type" value="Genomic_DNA"/>
</dbReference>
<organism evidence="2 3">
    <name type="scientific">Araneus ventricosus</name>
    <name type="common">Orbweaver spider</name>
    <name type="synonym">Epeira ventricosa</name>
    <dbReference type="NCBI Taxonomy" id="182803"/>
    <lineage>
        <taxon>Eukaryota</taxon>
        <taxon>Metazoa</taxon>
        <taxon>Ecdysozoa</taxon>
        <taxon>Arthropoda</taxon>
        <taxon>Chelicerata</taxon>
        <taxon>Arachnida</taxon>
        <taxon>Araneae</taxon>
        <taxon>Araneomorphae</taxon>
        <taxon>Entelegynae</taxon>
        <taxon>Araneoidea</taxon>
        <taxon>Araneidae</taxon>
        <taxon>Araneus</taxon>
    </lineage>
</organism>
<evidence type="ECO:0000313" key="2">
    <source>
        <dbReference type="EMBL" id="GBM74082.1"/>
    </source>
</evidence>